<evidence type="ECO:0000313" key="2">
    <source>
        <dbReference type="EMBL" id="MED6198074.1"/>
    </source>
</evidence>
<dbReference type="Proteomes" id="UP001341840">
    <property type="component" value="Unassembled WGS sequence"/>
</dbReference>
<accession>A0ABU6XL19</accession>
<feature type="region of interest" description="Disordered" evidence="1">
    <location>
        <begin position="1"/>
        <end position="36"/>
    </location>
</feature>
<comment type="caution">
    <text evidence="2">The sequence shown here is derived from an EMBL/GenBank/DDBJ whole genome shotgun (WGS) entry which is preliminary data.</text>
</comment>
<organism evidence="2 3">
    <name type="scientific">Stylosanthes scabra</name>
    <dbReference type="NCBI Taxonomy" id="79078"/>
    <lineage>
        <taxon>Eukaryota</taxon>
        <taxon>Viridiplantae</taxon>
        <taxon>Streptophyta</taxon>
        <taxon>Embryophyta</taxon>
        <taxon>Tracheophyta</taxon>
        <taxon>Spermatophyta</taxon>
        <taxon>Magnoliopsida</taxon>
        <taxon>eudicotyledons</taxon>
        <taxon>Gunneridae</taxon>
        <taxon>Pentapetalae</taxon>
        <taxon>rosids</taxon>
        <taxon>fabids</taxon>
        <taxon>Fabales</taxon>
        <taxon>Fabaceae</taxon>
        <taxon>Papilionoideae</taxon>
        <taxon>50 kb inversion clade</taxon>
        <taxon>dalbergioids sensu lato</taxon>
        <taxon>Dalbergieae</taxon>
        <taxon>Pterocarpus clade</taxon>
        <taxon>Stylosanthes</taxon>
    </lineage>
</organism>
<feature type="compositionally biased region" description="Basic and acidic residues" evidence="1">
    <location>
        <begin position="1"/>
        <end position="12"/>
    </location>
</feature>
<gene>
    <name evidence="2" type="ORF">PIB30_062607</name>
</gene>
<reference evidence="2 3" key="1">
    <citation type="journal article" date="2023" name="Plants (Basel)">
        <title>Bridging the Gap: Combining Genomics and Transcriptomics Approaches to Understand Stylosanthes scabra, an Orphan Legume from the Brazilian Caatinga.</title>
        <authorList>
            <person name="Ferreira-Neto J.R.C."/>
            <person name="da Silva M.D."/>
            <person name="Binneck E."/>
            <person name="de Melo N.F."/>
            <person name="da Silva R.H."/>
            <person name="de Melo A.L.T.M."/>
            <person name="Pandolfi V."/>
            <person name="Bustamante F.O."/>
            <person name="Brasileiro-Vidal A.C."/>
            <person name="Benko-Iseppon A.M."/>
        </authorList>
    </citation>
    <scope>NUCLEOTIDE SEQUENCE [LARGE SCALE GENOMIC DNA]</scope>
    <source>
        <tissue evidence="2">Leaves</tissue>
    </source>
</reference>
<keyword evidence="3" id="KW-1185">Reference proteome</keyword>
<name>A0ABU6XL19_9FABA</name>
<proteinExistence type="predicted"/>
<sequence>MEKGKGKFEGDLRPMPVGGSSSKEKGVDDDDHGKKKTWEARDMEILMKTRKDCKIRIKDPKVAATKGAPRKGNETVISDESQGVQKRCYTRCGVEGHTRRTCRVGGEEGFAHGNNEKSSFREDSSSFNVFGYGFDARGIQTPVDELNSSGCCRVQDANTQLRLS</sequence>
<evidence type="ECO:0000313" key="3">
    <source>
        <dbReference type="Proteomes" id="UP001341840"/>
    </source>
</evidence>
<feature type="compositionally biased region" description="Basic and acidic residues" evidence="1">
    <location>
        <begin position="22"/>
        <end position="36"/>
    </location>
</feature>
<evidence type="ECO:0000256" key="1">
    <source>
        <dbReference type="SAM" id="MobiDB-lite"/>
    </source>
</evidence>
<protein>
    <recommendedName>
        <fullName evidence="4">CCHC-type domain-containing protein</fullName>
    </recommendedName>
</protein>
<dbReference type="EMBL" id="JASCZI010212032">
    <property type="protein sequence ID" value="MED6198074.1"/>
    <property type="molecule type" value="Genomic_DNA"/>
</dbReference>
<evidence type="ECO:0008006" key="4">
    <source>
        <dbReference type="Google" id="ProtNLM"/>
    </source>
</evidence>